<protein>
    <recommendedName>
        <fullName evidence="7">PAS domain-containing protein</fullName>
    </recommendedName>
</protein>
<dbReference type="InterPro" id="IPR035965">
    <property type="entry name" value="PAS-like_dom_sf"/>
</dbReference>
<dbReference type="InterPro" id="IPR013767">
    <property type="entry name" value="PAS_fold"/>
</dbReference>
<keyword evidence="1" id="KW-0863">Zinc-finger</keyword>
<feature type="compositionally biased region" description="Polar residues" evidence="2">
    <location>
        <begin position="82"/>
        <end position="98"/>
    </location>
</feature>
<keyword evidence="6" id="KW-1185">Reference proteome</keyword>
<reference evidence="5 6" key="1">
    <citation type="journal article" date="2019" name="Sci. Rep.">
        <title>Comparative genomics of chytrid fungi reveal insights into the obligate biotrophic and pathogenic lifestyle of Synchytrium endobioticum.</title>
        <authorList>
            <person name="van de Vossenberg B.T.L.H."/>
            <person name="Warris S."/>
            <person name="Nguyen H.D.T."/>
            <person name="van Gent-Pelzer M.P.E."/>
            <person name="Joly D.L."/>
            <person name="van de Geest H.C."/>
            <person name="Bonants P.J.M."/>
            <person name="Smith D.S."/>
            <person name="Levesque C.A."/>
            <person name="van der Lee T.A.J."/>
        </authorList>
    </citation>
    <scope>NUCLEOTIDE SEQUENCE [LARGE SCALE GENOMIC DNA]</scope>
    <source>
        <strain evidence="5 6">JEL517</strain>
    </source>
</reference>
<dbReference type="PROSITE" id="PS50112">
    <property type="entry name" value="PAS"/>
    <property type="match status" value="1"/>
</dbReference>
<feature type="compositionally biased region" description="Basic and acidic residues" evidence="2">
    <location>
        <begin position="428"/>
        <end position="438"/>
    </location>
</feature>
<feature type="domain" description="PAS" evidence="3">
    <location>
        <begin position="200"/>
        <end position="270"/>
    </location>
</feature>
<feature type="compositionally biased region" description="Basic and acidic residues" evidence="2">
    <location>
        <begin position="136"/>
        <end position="148"/>
    </location>
</feature>
<dbReference type="RefSeq" id="XP_031026964.1">
    <property type="nucleotide sequence ID" value="XM_031167072.1"/>
</dbReference>
<dbReference type="Pfam" id="PF00989">
    <property type="entry name" value="PAS"/>
    <property type="match status" value="1"/>
</dbReference>
<dbReference type="SUPFAM" id="SSF55785">
    <property type="entry name" value="PYP-like sensor domain (PAS domain)"/>
    <property type="match status" value="1"/>
</dbReference>
<dbReference type="AlphaFoldDB" id="A0A507C5C2"/>
<feature type="region of interest" description="Disordered" evidence="2">
    <location>
        <begin position="82"/>
        <end position="177"/>
    </location>
</feature>
<dbReference type="SMART" id="SM00091">
    <property type="entry name" value="PAS"/>
    <property type="match status" value="1"/>
</dbReference>
<dbReference type="InterPro" id="IPR000014">
    <property type="entry name" value="PAS"/>
</dbReference>
<dbReference type="PROSITE" id="PS50114">
    <property type="entry name" value="GATA_ZN_FINGER_2"/>
    <property type="match status" value="1"/>
</dbReference>
<keyword evidence="1" id="KW-0479">Metal-binding</keyword>
<evidence type="ECO:0000313" key="5">
    <source>
        <dbReference type="EMBL" id="TPX36750.1"/>
    </source>
</evidence>
<dbReference type="InterPro" id="IPR000679">
    <property type="entry name" value="Znf_GATA"/>
</dbReference>
<dbReference type="OrthoDB" id="2162994at2759"/>
<dbReference type="GO" id="GO:0008270">
    <property type="term" value="F:zinc ion binding"/>
    <property type="evidence" value="ECO:0007669"/>
    <property type="project" value="UniProtKB-KW"/>
</dbReference>
<evidence type="ECO:0008006" key="7">
    <source>
        <dbReference type="Google" id="ProtNLM"/>
    </source>
</evidence>
<evidence type="ECO:0000313" key="6">
    <source>
        <dbReference type="Proteomes" id="UP000319731"/>
    </source>
</evidence>
<organism evidence="5 6">
    <name type="scientific">Synchytrium microbalum</name>
    <dbReference type="NCBI Taxonomy" id="1806994"/>
    <lineage>
        <taxon>Eukaryota</taxon>
        <taxon>Fungi</taxon>
        <taxon>Fungi incertae sedis</taxon>
        <taxon>Chytridiomycota</taxon>
        <taxon>Chytridiomycota incertae sedis</taxon>
        <taxon>Chytridiomycetes</taxon>
        <taxon>Synchytriales</taxon>
        <taxon>Synchytriaceae</taxon>
        <taxon>Synchytrium</taxon>
    </lineage>
</organism>
<evidence type="ECO:0000259" key="4">
    <source>
        <dbReference type="PROSITE" id="PS50114"/>
    </source>
</evidence>
<gene>
    <name evidence="5" type="ORF">SmJEL517_g01144</name>
</gene>
<dbReference type="Proteomes" id="UP000319731">
    <property type="component" value="Unassembled WGS sequence"/>
</dbReference>
<sequence>MYQQQGGRYNAYTTQAGLPNFESVFSTSMGMSPNQTQTYINPQQSYSPMLRREEAPQQPIINNPYSSISSLITPDSHGATIATNTYLNPAPNVSQNRPASAPSDIYHPRPIHYRQQGPGSERTPYIPPLQQQYNPNDHDHAVEQHSDNGSDDGDNDAGGDHNASGGNGNEPDGSSDDSVLAVRANLSRHVSSVISHFTSNKEGYQRLLTELDDILYVMNPNGVILFAAPSVTKYLQKDVTELIGASLSDHLHPDDIGTAKKHLKNCADTKGEVQFYARFTRKTNQPLLLEVRARPYNDPNGIVRFIIASAREYKTRGSVSIDSIVELRIENLRLRRLLELAVHQQGLDPRAHPLLKDLALEPSPNLEAPEADFVDVKLGAANETRQESPGGSSLKRPGDIPMIQNPSKKSKPTQELFCRQCGTTSSPEWRKGPDGPKT</sequence>
<dbReference type="CDD" id="cd00130">
    <property type="entry name" value="PAS"/>
    <property type="match status" value="1"/>
</dbReference>
<feature type="domain" description="GATA-type" evidence="4">
    <location>
        <begin position="412"/>
        <end position="438"/>
    </location>
</feature>
<keyword evidence="1" id="KW-0862">Zinc</keyword>
<dbReference type="GO" id="GO:0006355">
    <property type="term" value="P:regulation of DNA-templated transcription"/>
    <property type="evidence" value="ECO:0007669"/>
    <property type="project" value="InterPro"/>
</dbReference>
<dbReference type="Gene3D" id="3.30.450.20">
    <property type="entry name" value="PAS domain"/>
    <property type="match status" value="1"/>
</dbReference>
<evidence type="ECO:0000259" key="3">
    <source>
        <dbReference type="PROSITE" id="PS50112"/>
    </source>
</evidence>
<dbReference type="EMBL" id="QEAO01000004">
    <property type="protein sequence ID" value="TPX36750.1"/>
    <property type="molecule type" value="Genomic_DNA"/>
</dbReference>
<feature type="region of interest" description="Disordered" evidence="2">
    <location>
        <begin position="381"/>
        <end position="438"/>
    </location>
</feature>
<evidence type="ECO:0000256" key="1">
    <source>
        <dbReference type="PROSITE-ProRule" id="PRU00094"/>
    </source>
</evidence>
<dbReference type="GeneID" id="42002369"/>
<proteinExistence type="predicted"/>
<accession>A0A507C5C2</accession>
<dbReference type="NCBIfam" id="TIGR00229">
    <property type="entry name" value="sensory_box"/>
    <property type="match status" value="1"/>
</dbReference>
<dbReference type="GO" id="GO:0043565">
    <property type="term" value="F:sequence-specific DNA binding"/>
    <property type="evidence" value="ECO:0007669"/>
    <property type="project" value="InterPro"/>
</dbReference>
<name>A0A507C5C2_9FUNG</name>
<comment type="caution">
    <text evidence="5">The sequence shown here is derived from an EMBL/GenBank/DDBJ whole genome shotgun (WGS) entry which is preliminary data.</text>
</comment>
<evidence type="ECO:0000256" key="2">
    <source>
        <dbReference type="SAM" id="MobiDB-lite"/>
    </source>
</evidence>